<reference evidence="1 2" key="1">
    <citation type="journal article" date="2019" name="Nat. Plants">
        <title>Genome sequencing of Musa balbisiana reveals subgenome evolution and function divergence in polyploid bananas.</title>
        <authorList>
            <person name="Yao X."/>
        </authorList>
    </citation>
    <scope>NUCLEOTIDE SEQUENCE [LARGE SCALE GENOMIC DNA]</scope>
    <source>
        <strain evidence="2">cv. DH-PKW</strain>
        <tissue evidence="1">Leaves</tissue>
    </source>
</reference>
<gene>
    <name evidence="1" type="ORF">C4D60_Mb05t00100</name>
</gene>
<comment type="caution">
    <text evidence="1">The sequence shown here is derived from an EMBL/GenBank/DDBJ whole genome shotgun (WGS) entry which is preliminary data.</text>
</comment>
<proteinExistence type="predicted"/>
<sequence>MVLGSGISLQALIARALRLSEECTVAWWLGIIKGMHHIADVVVMNREFGGGREGVRRGGGLGVGSLLRCLGLVLPEHVAVALSHAAILEESMGARDLWSKMLL</sequence>
<dbReference type="AlphaFoldDB" id="A0A4S8JSK9"/>
<protein>
    <submittedName>
        <fullName evidence="1">Uncharacterized protein</fullName>
    </submittedName>
</protein>
<accession>A0A4S8JSK9</accession>
<dbReference type="Proteomes" id="UP000317650">
    <property type="component" value="Chromosome 5"/>
</dbReference>
<dbReference type="EMBL" id="PYDT01000003">
    <property type="protein sequence ID" value="THU65101.1"/>
    <property type="molecule type" value="Genomic_DNA"/>
</dbReference>
<organism evidence="1 2">
    <name type="scientific">Musa balbisiana</name>
    <name type="common">Banana</name>
    <dbReference type="NCBI Taxonomy" id="52838"/>
    <lineage>
        <taxon>Eukaryota</taxon>
        <taxon>Viridiplantae</taxon>
        <taxon>Streptophyta</taxon>
        <taxon>Embryophyta</taxon>
        <taxon>Tracheophyta</taxon>
        <taxon>Spermatophyta</taxon>
        <taxon>Magnoliopsida</taxon>
        <taxon>Liliopsida</taxon>
        <taxon>Zingiberales</taxon>
        <taxon>Musaceae</taxon>
        <taxon>Musa</taxon>
    </lineage>
</organism>
<evidence type="ECO:0000313" key="2">
    <source>
        <dbReference type="Proteomes" id="UP000317650"/>
    </source>
</evidence>
<keyword evidence="2" id="KW-1185">Reference proteome</keyword>
<name>A0A4S8JSK9_MUSBA</name>
<evidence type="ECO:0000313" key="1">
    <source>
        <dbReference type="EMBL" id="THU65101.1"/>
    </source>
</evidence>